<dbReference type="Pfam" id="PF18019">
    <property type="entry name" value="Cas3_HD"/>
    <property type="match status" value="1"/>
</dbReference>
<evidence type="ECO:0000256" key="3">
    <source>
        <dbReference type="ARBA" id="ARBA00022722"/>
    </source>
</evidence>
<evidence type="ECO:0000256" key="5">
    <source>
        <dbReference type="ARBA" id="ARBA00022741"/>
    </source>
</evidence>
<comment type="similarity">
    <text evidence="1">In the N-terminal section; belongs to the CRISPR-associated nuclease Cas3-HD family.</text>
</comment>
<dbReference type="InterPro" id="IPR038257">
    <property type="entry name" value="CRISPR-assoc_Cas3_HD_sf"/>
</dbReference>
<dbReference type="InterPro" id="IPR014001">
    <property type="entry name" value="Helicase_ATP-bd"/>
</dbReference>
<evidence type="ECO:0000256" key="6">
    <source>
        <dbReference type="ARBA" id="ARBA00022801"/>
    </source>
</evidence>
<reference evidence="11 12" key="1">
    <citation type="submission" date="2020-03" db="EMBL/GenBank/DDBJ databases">
        <authorList>
            <consortium name="Genoscope - CEA"/>
            <person name="William W."/>
        </authorList>
    </citation>
    <scope>NUCLEOTIDE SEQUENCE [LARGE SCALE GENOMIC DNA]</scope>
    <source>
        <strain evidence="12">DSM 16959</strain>
    </source>
</reference>
<evidence type="ECO:0000256" key="2">
    <source>
        <dbReference type="ARBA" id="ARBA00009046"/>
    </source>
</evidence>
<dbReference type="GO" id="GO:0005524">
    <property type="term" value="F:ATP binding"/>
    <property type="evidence" value="ECO:0007669"/>
    <property type="project" value="UniProtKB-KW"/>
</dbReference>
<dbReference type="GO" id="GO:0016787">
    <property type="term" value="F:hydrolase activity"/>
    <property type="evidence" value="ECO:0007669"/>
    <property type="project" value="UniProtKB-KW"/>
</dbReference>
<dbReference type="EMBL" id="LR778301">
    <property type="protein sequence ID" value="CAB1368078.1"/>
    <property type="molecule type" value="Genomic_DNA"/>
</dbReference>
<keyword evidence="9" id="KW-0051">Antiviral defense</keyword>
<dbReference type="GO" id="GO:0003724">
    <property type="term" value="F:RNA helicase activity"/>
    <property type="evidence" value="ECO:0007669"/>
    <property type="project" value="TreeGrafter"/>
</dbReference>
<comment type="similarity">
    <text evidence="2">In the central section; belongs to the CRISPR-associated helicase Cas3 family.</text>
</comment>
<evidence type="ECO:0000256" key="7">
    <source>
        <dbReference type="ARBA" id="ARBA00022806"/>
    </source>
</evidence>
<keyword evidence="12" id="KW-1185">Reference proteome</keyword>
<evidence type="ECO:0000313" key="11">
    <source>
        <dbReference type="EMBL" id="CAB1368078.1"/>
    </source>
</evidence>
<keyword evidence="3" id="KW-0540">Nuclease</keyword>
<keyword evidence="6" id="KW-0378">Hydrolase</keyword>
<protein>
    <submittedName>
        <fullName evidence="11">CRISPR-associated helicase/endonuclease Cas3</fullName>
    </submittedName>
</protein>
<feature type="domain" description="Helicase ATP-binding" evidence="10">
    <location>
        <begin position="169"/>
        <end position="410"/>
    </location>
</feature>
<keyword evidence="8" id="KW-0067">ATP-binding</keyword>
<dbReference type="SUPFAM" id="SSF52540">
    <property type="entry name" value="P-loop containing nucleoside triphosphate hydrolases"/>
    <property type="match status" value="1"/>
</dbReference>
<keyword evidence="11" id="KW-0255">Endonuclease</keyword>
<evidence type="ECO:0000313" key="12">
    <source>
        <dbReference type="Proteomes" id="UP000515733"/>
    </source>
</evidence>
<dbReference type="GO" id="GO:0046872">
    <property type="term" value="F:metal ion binding"/>
    <property type="evidence" value="ECO:0007669"/>
    <property type="project" value="UniProtKB-KW"/>
</dbReference>
<proteinExistence type="inferred from homology"/>
<dbReference type="InterPro" id="IPR027417">
    <property type="entry name" value="P-loop_NTPase"/>
</dbReference>
<gene>
    <name evidence="11" type="ORF">DENOEST_0913</name>
</gene>
<keyword evidence="4" id="KW-0479">Metal-binding</keyword>
<sequence>MLYQDRHDKSGYAFFAEDLTLLAQRQGWLAQWGLDGAGWWELGAAVTCHHGRPTVLLDPSKLRYSFRSEDREAALSFTLAVATLLGVESGAPVTEVPLPVLRRVSWFIAGLTTLADWVASGGFAYRSNETSLEAYWVEATQTAIQLLDRWGLHPSISNPTVGMAALFPLIRNPSPLQAEAEQLTLATGPQLLILEDVTGAGKTEAALTLAHRLQAMGLAEGIYVALPTMATANGMYARMRDCALRFFAADQHPSLILAHGARDLIPGFRQSVGLYAPEEALLDNDEEPATVRCNAWLADNRKKTFFADLGVGTLDQALLSVLHAKHQSMRLLGLSRRVLIVDEVHAYDAYMGQLLQQLLCFHAALGGSAILLSATLPQTMRADYLQAYARGLGGGALPPVSIAYPLLTHWHAGQEDAVEISLPTRLDVARDVAVQLLHSEMDAEARVVASALAGGCACWVRNTVTDAVAAFERLRTKPELMGKVMLFHARFALGDRLDIESQVLHRFGKGEVGAAVDRAGWLLVATQVVEQSLDLDFDVMVSDLAPIDLLIQRAGRVHRHARDSFGVRLPDGEVDRRGPATLCVLAPEPVDSPEANWLKSLFPKSARVYPHHGQLWRSARLFRPGARRGWRMPDDARDMIEAVFGDSGEDFPSGLDRASLEAEGKQFADQALAVSNALDVSRGYRDDAWGFWLDEVQTPTRLGEASSTVLLLKVTEAGLVPWVESGGDERERQHYSQINLSLRRFKTGLAPAGMSESEWATLCEALPRFVVPLALALVDGKWIGQAEDEKGNIRRWIYDETIGARECGDDDAD</sequence>
<evidence type="ECO:0000256" key="1">
    <source>
        <dbReference type="ARBA" id="ARBA00006847"/>
    </source>
</evidence>
<evidence type="ECO:0000256" key="4">
    <source>
        <dbReference type="ARBA" id="ARBA00022723"/>
    </source>
</evidence>
<dbReference type="PANTHER" id="PTHR47963:SF9">
    <property type="entry name" value="CRISPR-ASSOCIATED ENDONUCLEASE_HELICASE CAS3"/>
    <property type="match status" value="1"/>
</dbReference>
<dbReference type="InterPro" id="IPR006483">
    <property type="entry name" value="CRISPR-assoc_Cas3_HD"/>
</dbReference>
<dbReference type="Pfam" id="PF22590">
    <property type="entry name" value="Cas3-like_C_2"/>
    <property type="match status" value="1"/>
</dbReference>
<keyword evidence="5" id="KW-0547">Nucleotide-binding</keyword>
<dbReference type="Gene3D" id="3.40.50.300">
    <property type="entry name" value="P-loop containing nucleotide triphosphate hydrolases"/>
    <property type="match status" value="2"/>
</dbReference>
<dbReference type="KEGG" id="doe:DENOEST_0913"/>
<dbReference type="Proteomes" id="UP000515733">
    <property type="component" value="Chromosome"/>
</dbReference>
<dbReference type="GO" id="GO:0051607">
    <property type="term" value="P:defense response to virus"/>
    <property type="evidence" value="ECO:0007669"/>
    <property type="project" value="UniProtKB-KW"/>
</dbReference>
<dbReference type="PANTHER" id="PTHR47963">
    <property type="entry name" value="DEAD-BOX ATP-DEPENDENT RNA HELICASE 47, MITOCHONDRIAL"/>
    <property type="match status" value="1"/>
</dbReference>
<dbReference type="NCBIfam" id="TIGR01587">
    <property type="entry name" value="cas3_core"/>
    <property type="match status" value="1"/>
</dbReference>
<dbReference type="GO" id="GO:0003723">
    <property type="term" value="F:RNA binding"/>
    <property type="evidence" value="ECO:0007669"/>
    <property type="project" value="TreeGrafter"/>
</dbReference>
<dbReference type="AlphaFoldDB" id="A0A6S6Y673"/>
<organism evidence="11 12">
    <name type="scientific">Denitratisoma oestradiolicum</name>
    <dbReference type="NCBI Taxonomy" id="311182"/>
    <lineage>
        <taxon>Bacteria</taxon>
        <taxon>Pseudomonadati</taxon>
        <taxon>Pseudomonadota</taxon>
        <taxon>Betaproteobacteria</taxon>
        <taxon>Nitrosomonadales</taxon>
        <taxon>Sterolibacteriaceae</taxon>
        <taxon>Denitratisoma</taxon>
    </lineage>
</organism>
<dbReference type="InterPro" id="IPR050547">
    <property type="entry name" value="DEAD_box_RNA_helicases"/>
</dbReference>
<evidence type="ECO:0000256" key="8">
    <source>
        <dbReference type="ARBA" id="ARBA00022840"/>
    </source>
</evidence>
<keyword evidence="7" id="KW-0347">Helicase</keyword>
<dbReference type="SMART" id="SM00487">
    <property type="entry name" value="DEXDc"/>
    <property type="match status" value="1"/>
</dbReference>
<name>A0A6S6Y673_9PROT</name>
<evidence type="ECO:0000259" key="10">
    <source>
        <dbReference type="SMART" id="SM00487"/>
    </source>
</evidence>
<dbReference type="InterPro" id="IPR054712">
    <property type="entry name" value="Cas3-like_dom"/>
</dbReference>
<dbReference type="InterPro" id="IPR006474">
    <property type="entry name" value="Helicase_Cas3_CRISPR-ass_core"/>
</dbReference>
<evidence type="ECO:0000256" key="9">
    <source>
        <dbReference type="ARBA" id="ARBA00023118"/>
    </source>
</evidence>
<accession>A0A6S6Y673</accession>
<dbReference type="Gene3D" id="1.10.3210.30">
    <property type="match status" value="1"/>
</dbReference>
<dbReference type="GO" id="GO:0004519">
    <property type="term" value="F:endonuclease activity"/>
    <property type="evidence" value="ECO:0007669"/>
    <property type="project" value="UniProtKB-KW"/>
</dbReference>